<feature type="transmembrane region" description="Helical" evidence="1">
    <location>
        <begin position="51"/>
        <end position="76"/>
    </location>
</feature>
<accession>A0A2T4YU67</accession>
<evidence type="ECO:0000313" key="3">
    <source>
        <dbReference type="Proteomes" id="UP000240996"/>
    </source>
</evidence>
<reference evidence="2 3" key="1">
    <citation type="submission" date="2018-04" db="EMBL/GenBank/DDBJ databases">
        <title>Genomic Encyclopedia of Type Strains, Phase III (KMG-III): the genomes of soil and plant-associated and newly described type strains.</title>
        <authorList>
            <person name="Whitman W."/>
        </authorList>
    </citation>
    <scope>NUCLEOTIDE SEQUENCE [LARGE SCALE GENOMIC DNA]</scope>
    <source>
        <strain evidence="2 3">NW12</strain>
    </source>
</reference>
<feature type="transmembrane region" description="Helical" evidence="1">
    <location>
        <begin position="96"/>
        <end position="114"/>
    </location>
</feature>
<keyword evidence="1" id="KW-0812">Transmembrane</keyword>
<evidence type="ECO:0000256" key="1">
    <source>
        <dbReference type="SAM" id="Phobius"/>
    </source>
</evidence>
<feature type="transmembrane region" description="Helical" evidence="1">
    <location>
        <begin position="198"/>
        <end position="218"/>
    </location>
</feature>
<feature type="transmembrane region" description="Helical" evidence="1">
    <location>
        <begin position="12"/>
        <end position="30"/>
    </location>
</feature>
<name>A0A2T4YU67_9SPHN</name>
<gene>
    <name evidence="2" type="ORF">C8J24_0673</name>
</gene>
<comment type="caution">
    <text evidence="2">The sequence shown here is derived from an EMBL/GenBank/DDBJ whole genome shotgun (WGS) entry which is preliminary data.</text>
</comment>
<organism evidence="2 3">
    <name type="scientific">Sphingomonas aerolata</name>
    <dbReference type="NCBI Taxonomy" id="185951"/>
    <lineage>
        <taxon>Bacteria</taxon>
        <taxon>Pseudomonadati</taxon>
        <taxon>Pseudomonadota</taxon>
        <taxon>Alphaproteobacteria</taxon>
        <taxon>Sphingomonadales</taxon>
        <taxon>Sphingomonadaceae</taxon>
        <taxon>Sphingomonas</taxon>
    </lineage>
</organism>
<dbReference type="Proteomes" id="UP000240996">
    <property type="component" value="Unassembled WGS sequence"/>
</dbReference>
<feature type="transmembrane region" description="Helical" evidence="1">
    <location>
        <begin position="166"/>
        <end position="186"/>
    </location>
</feature>
<keyword evidence="3" id="KW-1185">Reference proteome</keyword>
<keyword evidence="1" id="KW-0472">Membrane</keyword>
<dbReference type="AlphaFoldDB" id="A0A2T4YU67"/>
<dbReference type="EMBL" id="PZZN01000001">
    <property type="protein sequence ID" value="PTM47281.1"/>
    <property type="molecule type" value="Genomic_DNA"/>
</dbReference>
<sequence>MKWLNSLDELLYEVMSWVVFFPLTLWQALFRPIRTMEEIEREAALPDDERYASILSPPLFLALTLLLGHSVATALGQTDEIIANHHGLADLVNDNASALVLRVVVFAGFPLFLAARMVRQRRIKLDRNSLQQPFYAQCYPAAVFALGLSVGSSFGMDHHQATRMIGHWLVGSSILNFWIVETRWFAQVLGISLVRATWNVLVGLLEGATFLIAVGFLFTR</sequence>
<proteinExistence type="predicted"/>
<protein>
    <recommendedName>
        <fullName evidence="4">Permease</fullName>
    </recommendedName>
</protein>
<keyword evidence="1" id="KW-1133">Transmembrane helix</keyword>
<evidence type="ECO:0008006" key="4">
    <source>
        <dbReference type="Google" id="ProtNLM"/>
    </source>
</evidence>
<evidence type="ECO:0000313" key="2">
    <source>
        <dbReference type="EMBL" id="PTM47281.1"/>
    </source>
</evidence>